<reference evidence="1 2" key="1">
    <citation type="submission" date="2009-10" db="EMBL/GenBank/DDBJ databases">
        <authorList>
            <person name="Muzny D."/>
            <person name="Qin X."/>
            <person name="Deng J."/>
            <person name="Jiang H."/>
            <person name="Liu Y."/>
            <person name="Qu J."/>
            <person name="Song X.-Z."/>
            <person name="Zhang L."/>
            <person name="Thornton R."/>
            <person name="Coyle M."/>
            <person name="Francisco L."/>
            <person name="Jackson L."/>
            <person name="Javaid M."/>
            <person name="Korchina V."/>
            <person name="Kovar C."/>
            <person name="Mata R."/>
            <person name="Mathew T."/>
            <person name="Ngo R."/>
            <person name="Nguyen L."/>
            <person name="Nguyen N."/>
            <person name="Okwuonu G."/>
            <person name="Ongeri F."/>
            <person name="Pham C."/>
            <person name="Simmons D."/>
            <person name="Wilczek-Boney K."/>
            <person name="Hale W."/>
            <person name="Jakkamsetti A."/>
            <person name="Pham P."/>
            <person name="Ruth R."/>
            <person name="San Lucas F."/>
            <person name="Warren J."/>
            <person name="Zhang J."/>
            <person name="Zhao Z."/>
            <person name="Zhou C."/>
            <person name="Zhu D."/>
            <person name="Lee S."/>
            <person name="Bess C."/>
            <person name="Blankenburg K."/>
            <person name="Forbes L."/>
            <person name="Fu Q."/>
            <person name="Gubbala S."/>
            <person name="Hirani K."/>
            <person name="Jayaseelan J.C."/>
            <person name="Lara F."/>
            <person name="Munidasa M."/>
            <person name="Palculict T."/>
            <person name="Patil S."/>
            <person name="Pu L.-L."/>
            <person name="Saada N."/>
            <person name="Tang L."/>
            <person name="Weissenberger G."/>
            <person name="Zhu Y."/>
            <person name="Hemphill L."/>
            <person name="Shang Y."/>
            <person name="Youmans B."/>
            <person name="Ayvaz T."/>
            <person name="Ross M."/>
            <person name="Santibanez J."/>
            <person name="Aqrawi P."/>
            <person name="Gross S."/>
            <person name="Joshi V."/>
            <person name="Fowler G."/>
            <person name="Nazareth L."/>
            <person name="Reid J."/>
            <person name="Worley K."/>
            <person name="Petrosino J."/>
            <person name="Highlander S."/>
            <person name="Gibbs R."/>
        </authorList>
    </citation>
    <scope>NUCLEOTIDE SEQUENCE [LARGE SCALE GENOMIC DNA]</scope>
    <source>
        <strain evidence="1 2">ATCC 43325</strain>
    </source>
</reference>
<organism evidence="1 2">
    <name type="scientific">Pasteurella dagmatis ATCC 43325</name>
    <dbReference type="NCBI Taxonomy" id="667128"/>
    <lineage>
        <taxon>Bacteria</taxon>
        <taxon>Pseudomonadati</taxon>
        <taxon>Pseudomonadota</taxon>
        <taxon>Gammaproteobacteria</taxon>
        <taxon>Pasteurellales</taxon>
        <taxon>Pasteurellaceae</taxon>
        <taxon>Pasteurella</taxon>
    </lineage>
</organism>
<comment type="caution">
    <text evidence="1">The sequence shown here is derived from an EMBL/GenBank/DDBJ whole genome shotgun (WGS) entry which is preliminary data.</text>
</comment>
<gene>
    <name evidence="1" type="ORF">HMPREF0621_1096</name>
</gene>
<dbReference type="AlphaFoldDB" id="C9PQ22"/>
<evidence type="ECO:0000313" key="2">
    <source>
        <dbReference type="Proteomes" id="UP000005519"/>
    </source>
</evidence>
<accession>C9PQ22</accession>
<dbReference type="EMBL" id="ACZR01000011">
    <property type="protein sequence ID" value="EEX50473.1"/>
    <property type="molecule type" value="Genomic_DNA"/>
</dbReference>
<dbReference type="HOGENOM" id="CLU_3314160_0_0_6"/>
<name>C9PQ22_9PAST</name>
<evidence type="ECO:0000313" key="1">
    <source>
        <dbReference type="EMBL" id="EEX50473.1"/>
    </source>
</evidence>
<protein>
    <submittedName>
        <fullName evidence="1">Uncharacterized protein</fullName>
    </submittedName>
</protein>
<keyword evidence="2" id="KW-1185">Reference proteome</keyword>
<sequence length="39" mass="4707">MTIFSVGKYVIQENFLKIDRTFFSNWIAKIRFDYAKTTI</sequence>
<dbReference type="STRING" id="667128.HMPREF0621_1096"/>
<proteinExistence type="predicted"/>
<dbReference type="Proteomes" id="UP000005519">
    <property type="component" value="Unassembled WGS sequence"/>
</dbReference>